<evidence type="ECO:0000313" key="1">
    <source>
        <dbReference type="EMBL" id="AUX35000.1"/>
    </source>
</evidence>
<dbReference type="AlphaFoldDB" id="A0A4P2QWV3"/>
<sequence length="207" mass="23130">MVNSHLPQAPLEVVYYKSTMGNAEGLLRHVFSHGSDGVVVEEPVPREGRVLWTRGDVVYSLHLFFVEARGSSWAHAIENLVATEAATVHESTTFAREFAALKSAQTIILLVDDQTHRVWRGRHFTKMLRADLIAAGRNPDDIPVVFQIDHPCQEGVPTTPSSDIIPGLSWARCDHIEAFPKEKRGAKEALDRAIALYEEMRAEHEAK</sequence>
<name>A0A4P2QWV3_SORCE</name>
<protein>
    <submittedName>
        <fullName evidence="1">Uncharacterized protein</fullName>
    </submittedName>
</protein>
<gene>
    <name evidence="1" type="ORF">SOCE836_071880</name>
</gene>
<reference evidence="1 2" key="1">
    <citation type="submission" date="2015-09" db="EMBL/GenBank/DDBJ databases">
        <title>Sorangium comparison.</title>
        <authorList>
            <person name="Zaburannyi N."/>
            <person name="Bunk B."/>
            <person name="Overmann J."/>
            <person name="Mueller R."/>
        </authorList>
    </citation>
    <scope>NUCLEOTIDE SEQUENCE [LARGE SCALE GENOMIC DNA]</scope>
    <source>
        <strain evidence="1 2">So ce836</strain>
    </source>
</reference>
<proteinExistence type="predicted"/>
<organism evidence="1 2">
    <name type="scientific">Sorangium cellulosum</name>
    <name type="common">Polyangium cellulosum</name>
    <dbReference type="NCBI Taxonomy" id="56"/>
    <lineage>
        <taxon>Bacteria</taxon>
        <taxon>Pseudomonadati</taxon>
        <taxon>Myxococcota</taxon>
        <taxon>Polyangia</taxon>
        <taxon>Polyangiales</taxon>
        <taxon>Polyangiaceae</taxon>
        <taxon>Sorangium</taxon>
    </lineage>
</organism>
<accession>A0A4P2QWV3</accession>
<evidence type="ECO:0000313" key="2">
    <source>
        <dbReference type="Proteomes" id="UP000295497"/>
    </source>
</evidence>
<dbReference type="EMBL" id="CP012672">
    <property type="protein sequence ID" value="AUX35000.1"/>
    <property type="molecule type" value="Genomic_DNA"/>
</dbReference>
<dbReference type="Proteomes" id="UP000295497">
    <property type="component" value="Chromosome"/>
</dbReference>